<keyword evidence="2" id="KW-1185">Reference proteome</keyword>
<sequence>MTTRAKQLQYGLYQDAAHSLALGSSAPATVNFYGLVTANQPTVPTTGNVSTTYSQTLSQTSLNYGFFLLIAPGCAALTTSAGSVGFTASAQCATTA</sequence>
<dbReference type="Proteomes" id="UP000494252">
    <property type="component" value="Unassembled WGS sequence"/>
</dbReference>
<name>A0A6J5G9Z2_9BURK</name>
<gene>
    <name evidence="1" type="ORF">LMG27177_03753</name>
</gene>
<dbReference type="EMBL" id="CADIKI010000010">
    <property type="protein sequence ID" value="CAB3794797.1"/>
    <property type="molecule type" value="Genomic_DNA"/>
</dbReference>
<protein>
    <recommendedName>
        <fullName evidence="3">Spore coat protein U domain-containing protein</fullName>
    </recommendedName>
</protein>
<organism evidence="1 2">
    <name type="scientific">Paraburkholderia fynbosensis</name>
    <dbReference type="NCBI Taxonomy" id="1200993"/>
    <lineage>
        <taxon>Bacteria</taxon>
        <taxon>Pseudomonadati</taxon>
        <taxon>Pseudomonadota</taxon>
        <taxon>Betaproteobacteria</taxon>
        <taxon>Burkholderiales</taxon>
        <taxon>Burkholderiaceae</taxon>
        <taxon>Paraburkholderia</taxon>
    </lineage>
</organism>
<evidence type="ECO:0008006" key="3">
    <source>
        <dbReference type="Google" id="ProtNLM"/>
    </source>
</evidence>
<reference evidence="1 2" key="1">
    <citation type="submission" date="2020-04" db="EMBL/GenBank/DDBJ databases">
        <authorList>
            <person name="De Canck E."/>
        </authorList>
    </citation>
    <scope>NUCLEOTIDE SEQUENCE [LARGE SCALE GENOMIC DNA]</scope>
    <source>
        <strain evidence="1 2">LMG 27177</strain>
    </source>
</reference>
<evidence type="ECO:0000313" key="1">
    <source>
        <dbReference type="EMBL" id="CAB3794797.1"/>
    </source>
</evidence>
<dbReference type="AlphaFoldDB" id="A0A6J5G9Z2"/>
<proteinExistence type="predicted"/>
<evidence type="ECO:0000313" key="2">
    <source>
        <dbReference type="Proteomes" id="UP000494252"/>
    </source>
</evidence>
<accession>A0A6J5G9Z2</accession>